<dbReference type="OrthoDB" id="543156at2759"/>
<dbReference type="EMBL" id="MU006240">
    <property type="protein sequence ID" value="KAF2820481.1"/>
    <property type="molecule type" value="Genomic_DNA"/>
</dbReference>
<evidence type="ECO:0000259" key="1">
    <source>
        <dbReference type="Pfam" id="PF01965"/>
    </source>
</evidence>
<dbReference type="SUPFAM" id="SSF52317">
    <property type="entry name" value="Class I glutamine amidotransferase-like"/>
    <property type="match status" value="1"/>
</dbReference>
<protein>
    <submittedName>
        <fullName evidence="2">Transcriptional regulator</fullName>
    </submittedName>
</protein>
<feature type="domain" description="DJ-1/PfpI" evidence="1">
    <location>
        <begin position="57"/>
        <end position="154"/>
    </location>
</feature>
<organism evidence="2 3">
    <name type="scientific">Ophiobolus disseminans</name>
    <dbReference type="NCBI Taxonomy" id="1469910"/>
    <lineage>
        <taxon>Eukaryota</taxon>
        <taxon>Fungi</taxon>
        <taxon>Dikarya</taxon>
        <taxon>Ascomycota</taxon>
        <taxon>Pezizomycotina</taxon>
        <taxon>Dothideomycetes</taxon>
        <taxon>Pleosporomycetidae</taxon>
        <taxon>Pleosporales</taxon>
        <taxon>Pleosporineae</taxon>
        <taxon>Phaeosphaeriaceae</taxon>
        <taxon>Ophiobolus</taxon>
    </lineage>
</organism>
<proteinExistence type="predicted"/>
<dbReference type="InterPro" id="IPR002818">
    <property type="entry name" value="DJ-1/PfpI"/>
</dbReference>
<name>A0A6A6ZHC7_9PLEO</name>
<evidence type="ECO:0000313" key="3">
    <source>
        <dbReference type="Proteomes" id="UP000799424"/>
    </source>
</evidence>
<dbReference type="Gene3D" id="3.40.50.880">
    <property type="match status" value="1"/>
</dbReference>
<keyword evidence="3" id="KW-1185">Reference proteome</keyword>
<accession>A0A6A6ZHC7</accession>
<dbReference type="InterPro" id="IPR029062">
    <property type="entry name" value="Class_I_gatase-like"/>
</dbReference>
<dbReference type="AlphaFoldDB" id="A0A6A6ZHC7"/>
<dbReference type="InterPro" id="IPR052158">
    <property type="entry name" value="INH-QAR"/>
</dbReference>
<dbReference type="PANTHER" id="PTHR43130">
    <property type="entry name" value="ARAC-FAMILY TRANSCRIPTIONAL REGULATOR"/>
    <property type="match status" value="1"/>
</dbReference>
<gene>
    <name evidence="2" type="ORF">CC86DRAFT_304673</name>
</gene>
<evidence type="ECO:0000313" key="2">
    <source>
        <dbReference type="EMBL" id="KAF2820481.1"/>
    </source>
</evidence>
<dbReference type="Pfam" id="PF01965">
    <property type="entry name" value="DJ-1_PfpI"/>
    <property type="match status" value="1"/>
</dbReference>
<sequence>MVPYNVAIYLYPKADILDFSGPAEIYSARPLDGRPGPFKSTSFAHHNPVPAADTGTLTYIPNATFAEIEARIDDIDILVIPGAAFDTCDEFIKSKEGKELSALLRKFVGLKPRKESGKRILQSVCSGAILLAASGVLAGRDATTHHLGFDMLKEVADEAAGGDSKINVLKTRWVDGGLTDAGVRIINAGGVTSGIDTSLYVVELVAGKEAADWAAELVEFDRRIKGYSE</sequence>
<dbReference type="PANTHER" id="PTHR43130:SF3">
    <property type="entry name" value="HTH-TYPE TRANSCRIPTIONAL REGULATOR RV1931C"/>
    <property type="match status" value="1"/>
</dbReference>
<reference evidence="2" key="1">
    <citation type="journal article" date="2020" name="Stud. Mycol.">
        <title>101 Dothideomycetes genomes: a test case for predicting lifestyles and emergence of pathogens.</title>
        <authorList>
            <person name="Haridas S."/>
            <person name="Albert R."/>
            <person name="Binder M."/>
            <person name="Bloem J."/>
            <person name="Labutti K."/>
            <person name="Salamov A."/>
            <person name="Andreopoulos B."/>
            <person name="Baker S."/>
            <person name="Barry K."/>
            <person name="Bills G."/>
            <person name="Bluhm B."/>
            <person name="Cannon C."/>
            <person name="Castanera R."/>
            <person name="Culley D."/>
            <person name="Daum C."/>
            <person name="Ezra D."/>
            <person name="Gonzalez J."/>
            <person name="Henrissat B."/>
            <person name="Kuo A."/>
            <person name="Liang C."/>
            <person name="Lipzen A."/>
            <person name="Lutzoni F."/>
            <person name="Magnuson J."/>
            <person name="Mondo S."/>
            <person name="Nolan M."/>
            <person name="Ohm R."/>
            <person name="Pangilinan J."/>
            <person name="Park H.-J."/>
            <person name="Ramirez L."/>
            <person name="Alfaro M."/>
            <person name="Sun H."/>
            <person name="Tritt A."/>
            <person name="Yoshinaga Y."/>
            <person name="Zwiers L.-H."/>
            <person name="Turgeon B."/>
            <person name="Goodwin S."/>
            <person name="Spatafora J."/>
            <person name="Crous P."/>
            <person name="Grigoriev I."/>
        </authorList>
    </citation>
    <scope>NUCLEOTIDE SEQUENCE</scope>
    <source>
        <strain evidence="2">CBS 113818</strain>
    </source>
</reference>
<dbReference type="Proteomes" id="UP000799424">
    <property type="component" value="Unassembled WGS sequence"/>
</dbReference>